<dbReference type="NCBIfam" id="NF009399">
    <property type="entry name" value="PRK12764.1"/>
    <property type="match status" value="1"/>
</dbReference>
<sequence>MDIITQTLGKRPGKIFAVHLSYKSRADQRGRTPKHPSYFFKAPSSLTGSDVVVRPEGTELLGFEGEVAAVIGKEARNVSVEDAWSHVGWITASNDLGLHDMRYADKGSNVRSKSGDGYTPVGPTLLDARELSEDRIGVRTWLDGQLVSDDSTSGMLFSISTMVADLSRLLTLEEGDVILTGVPAGASVAEPGQVIEVEVFDLDRPEVTTGKLRTEVKSGPALAAVGNPPKVDDKQRSDAWGYPVGEEAEKVAQTAPLDSQLRARLENVAVATLSVQLRSRGFNEVSFDGVAPLRPGMKIVGTARTLRYLPYRKDLFDKMGGGFNHQKQAIDSVGEGEVLVMEARRDNTAGTLGDILALRAKMRGAAGVITDGSVRDAAAVADVGIPVFCGGQHPAVLGRRHVPYEHDVTISCGGATVMVGDVIVADDDGAIVIPRPLVEEVVAAAEDQERRETFIAEMVAEGASVDGLYPIKKPEWKTRYEQWLRENPLPSSLRGSN</sequence>
<evidence type="ECO:0000313" key="5">
    <source>
        <dbReference type="Proteomes" id="UP000014387"/>
    </source>
</evidence>
<comment type="caution">
    <text evidence="4">The sequence shown here is derived from an EMBL/GenBank/DDBJ whole genome shotgun (WGS) entry which is preliminary data.</text>
</comment>
<dbReference type="RefSeq" id="WP_016443772.1">
    <property type="nucleotide sequence ID" value="NZ_KE150266.1"/>
</dbReference>
<dbReference type="PANTHER" id="PTHR11820:SF112">
    <property type="entry name" value="FUMARYLACETOACETATE HYDROLASE FAMILY PROTEIN (AFU_ORTHOLOGUE AFUA_1G02370)-RELATED"/>
    <property type="match status" value="1"/>
</dbReference>
<dbReference type="CDD" id="cd16841">
    <property type="entry name" value="RraA_family"/>
    <property type="match status" value="1"/>
</dbReference>
<gene>
    <name evidence="4" type="ORF">HMPREF9238_00408</name>
</gene>
<dbReference type="Pfam" id="PF03737">
    <property type="entry name" value="RraA-like"/>
    <property type="match status" value="1"/>
</dbReference>
<evidence type="ECO:0000259" key="3">
    <source>
        <dbReference type="Pfam" id="PF01557"/>
    </source>
</evidence>
<dbReference type="Pfam" id="PF01557">
    <property type="entry name" value="FAA_hydrolase"/>
    <property type="match status" value="1"/>
</dbReference>
<feature type="binding site" evidence="2">
    <location>
        <begin position="353"/>
        <end position="356"/>
    </location>
    <ligand>
        <name>substrate</name>
    </ligand>
</feature>
<dbReference type="SUPFAM" id="SSF56529">
    <property type="entry name" value="FAH"/>
    <property type="match status" value="1"/>
</dbReference>
<dbReference type="PANTHER" id="PTHR11820">
    <property type="entry name" value="ACYLPYRUVASE"/>
    <property type="match status" value="1"/>
</dbReference>
<dbReference type="SUPFAM" id="SSF89562">
    <property type="entry name" value="RraA-like"/>
    <property type="match status" value="1"/>
</dbReference>
<dbReference type="Gene3D" id="3.50.30.40">
    <property type="entry name" value="Ribonuclease E inhibitor RraA/RraA-like"/>
    <property type="match status" value="1"/>
</dbReference>
<dbReference type="Proteomes" id="UP000014387">
    <property type="component" value="Unassembled WGS sequence"/>
</dbReference>
<reference evidence="4 5" key="1">
    <citation type="submission" date="2013-05" db="EMBL/GenBank/DDBJ databases">
        <title>The Genome Sequence of Actinomyces europaeus ACS-120-V-COL10B.</title>
        <authorList>
            <consortium name="The Broad Institute Genomics Platform"/>
            <person name="Earl A."/>
            <person name="Ward D."/>
            <person name="Feldgarden M."/>
            <person name="Gevers D."/>
            <person name="Saerens B."/>
            <person name="Vaneechoutte M."/>
            <person name="Walker B."/>
            <person name="Young S."/>
            <person name="Zeng Q."/>
            <person name="Gargeya S."/>
            <person name="Fitzgerald M."/>
            <person name="Haas B."/>
            <person name="Abouelleil A."/>
            <person name="Allen A.W."/>
            <person name="Alvarado L."/>
            <person name="Arachchi H.M."/>
            <person name="Berlin A.M."/>
            <person name="Chapman S.B."/>
            <person name="Gainer-Dewar J."/>
            <person name="Goldberg J."/>
            <person name="Griggs A."/>
            <person name="Gujja S."/>
            <person name="Hansen M."/>
            <person name="Howarth C."/>
            <person name="Imamovic A."/>
            <person name="Ireland A."/>
            <person name="Larimer J."/>
            <person name="McCowan C."/>
            <person name="Murphy C."/>
            <person name="Pearson M."/>
            <person name="Poon T.W."/>
            <person name="Priest M."/>
            <person name="Roberts A."/>
            <person name="Saif S."/>
            <person name="Shea T."/>
            <person name="Sisk P."/>
            <person name="Sykes S."/>
            <person name="Wortman J."/>
            <person name="Nusbaum C."/>
            <person name="Birren B."/>
        </authorList>
    </citation>
    <scope>NUCLEOTIDE SEQUENCE [LARGE SCALE GENOMIC DNA]</scope>
    <source>
        <strain evidence="4 5">ACS-120-V-Col10b</strain>
    </source>
</reference>
<feature type="domain" description="Fumarylacetoacetase-like C-terminal" evidence="3">
    <location>
        <begin position="15"/>
        <end position="216"/>
    </location>
</feature>
<dbReference type="InterPro" id="IPR036704">
    <property type="entry name" value="RraA/RraA-like_sf"/>
</dbReference>
<dbReference type="EMBL" id="AGWN01000001">
    <property type="protein sequence ID" value="EPD30660.1"/>
    <property type="molecule type" value="Genomic_DNA"/>
</dbReference>
<keyword evidence="2" id="KW-0460">Magnesium</keyword>
<name>A0A9W5RE63_9ACTO</name>
<protein>
    <recommendedName>
        <fullName evidence="3">Fumarylacetoacetase-like C-terminal domain-containing protein</fullName>
    </recommendedName>
</protein>
<dbReference type="InterPro" id="IPR005493">
    <property type="entry name" value="RraA/RraA-like"/>
</dbReference>
<dbReference type="AlphaFoldDB" id="A0A9W5RE63"/>
<evidence type="ECO:0000256" key="2">
    <source>
        <dbReference type="PIRSR" id="PIRSR605493-1"/>
    </source>
</evidence>
<evidence type="ECO:0000256" key="1">
    <source>
        <dbReference type="ARBA" id="ARBA00022723"/>
    </source>
</evidence>
<accession>A0A9W5RE63</accession>
<dbReference type="Gene3D" id="3.90.850.10">
    <property type="entry name" value="Fumarylacetoacetase-like, C-terminal domain"/>
    <property type="match status" value="1"/>
</dbReference>
<keyword evidence="1 2" id="KW-0479">Metal-binding</keyword>
<organism evidence="4 5">
    <name type="scientific">Gleimia europaea ACS-120-V-Col10b</name>
    <dbReference type="NCBI Taxonomy" id="883069"/>
    <lineage>
        <taxon>Bacteria</taxon>
        <taxon>Bacillati</taxon>
        <taxon>Actinomycetota</taxon>
        <taxon>Actinomycetes</taxon>
        <taxon>Actinomycetales</taxon>
        <taxon>Actinomycetaceae</taxon>
        <taxon>Gleimia</taxon>
    </lineage>
</organism>
<evidence type="ECO:0000313" key="4">
    <source>
        <dbReference type="EMBL" id="EPD30660.1"/>
    </source>
</evidence>
<dbReference type="OrthoDB" id="9805307at2"/>
<feature type="binding site" evidence="2">
    <location>
        <position position="375"/>
    </location>
    <ligand>
        <name>substrate</name>
    </ligand>
</feature>
<dbReference type="GO" id="GO:0046872">
    <property type="term" value="F:metal ion binding"/>
    <property type="evidence" value="ECO:0007669"/>
    <property type="project" value="UniProtKB-KW"/>
</dbReference>
<dbReference type="InterPro" id="IPR036663">
    <property type="entry name" value="Fumarylacetoacetase_C_sf"/>
</dbReference>
<dbReference type="GO" id="GO:0003824">
    <property type="term" value="F:catalytic activity"/>
    <property type="evidence" value="ECO:0007669"/>
    <property type="project" value="InterPro"/>
</dbReference>
<dbReference type="InterPro" id="IPR011234">
    <property type="entry name" value="Fumarylacetoacetase-like_C"/>
</dbReference>
<proteinExistence type="predicted"/>
<keyword evidence="5" id="KW-1185">Reference proteome</keyword>
<comment type="cofactor">
    <cofactor evidence="2">
        <name>Mg(2+)</name>
        <dbReference type="ChEBI" id="CHEBI:18420"/>
    </cofactor>
</comment>
<feature type="binding site" evidence="2">
    <location>
        <position position="376"/>
    </location>
    <ligand>
        <name>Mg(2+)</name>
        <dbReference type="ChEBI" id="CHEBI:18420"/>
    </ligand>
</feature>
<dbReference type="NCBIfam" id="NF006093">
    <property type="entry name" value="PRK08245.1"/>
    <property type="match status" value="1"/>
</dbReference>